<reference evidence="1" key="1">
    <citation type="journal article" date="2020" name="Phytopathology">
        <title>Genome sequence and comparative analysis of Colletotrichum gloeosporioides isolated from Liriodendron leaves.</title>
        <authorList>
            <person name="Fu F.F."/>
            <person name="Hao Z."/>
            <person name="Wang P."/>
            <person name="Lu Y."/>
            <person name="Xue L.J."/>
            <person name="Wei G."/>
            <person name="Tian Y."/>
            <person name="Baishi H."/>
            <person name="Xu H."/>
            <person name="Shi J."/>
            <person name="Cheng T."/>
            <person name="Wang G."/>
            <person name="Yi Y."/>
            <person name="Chen J."/>
        </authorList>
    </citation>
    <scope>NUCLEOTIDE SEQUENCE</scope>
    <source>
        <strain evidence="1">Lc1</strain>
    </source>
</reference>
<reference evidence="1" key="2">
    <citation type="submission" date="2020-03" db="EMBL/GenBank/DDBJ databases">
        <authorList>
            <person name="Fu F.-F."/>
            <person name="Chen J."/>
        </authorList>
    </citation>
    <scope>NUCLEOTIDE SEQUENCE</scope>
    <source>
        <strain evidence="1">Lc1</strain>
    </source>
</reference>
<evidence type="ECO:0000313" key="1">
    <source>
        <dbReference type="EMBL" id="KAF3807370.1"/>
    </source>
</evidence>
<dbReference type="Proteomes" id="UP000613401">
    <property type="component" value="Unassembled WGS sequence"/>
</dbReference>
<gene>
    <name evidence="1" type="ORF">GCG54_00008827</name>
</gene>
<proteinExistence type="predicted"/>
<accession>A0A8H4CNW3</accession>
<evidence type="ECO:0000313" key="2">
    <source>
        <dbReference type="Proteomes" id="UP000613401"/>
    </source>
</evidence>
<sequence length="120" mass="13267">MTCYKSPLGVIKHHGLWPFIKDAVSGQIGHIAKTILPDRKNDRASGSVFSLGLGVAKTAFSRVTIEKLIPQLTRCTIAKSAMSPRAHTFDDTHSESFNVTLAKHEVCEIIRTDRQGYDDD</sequence>
<protein>
    <submittedName>
        <fullName evidence="1">Uncharacterized protein</fullName>
    </submittedName>
</protein>
<keyword evidence="2" id="KW-1185">Reference proteome</keyword>
<dbReference type="GeneID" id="69015967"/>
<organism evidence="1 2">
    <name type="scientific">Colletotrichum gloeosporioides</name>
    <name type="common">Anthracnose fungus</name>
    <name type="synonym">Glomerella cingulata</name>
    <dbReference type="NCBI Taxonomy" id="474922"/>
    <lineage>
        <taxon>Eukaryota</taxon>
        <taxon>Fungi</taxon>
        <taxon>Dikarya</taxon>
        <taxon>Ascomycota</taxon>
        <taxon>Pezizomycotina</taxon>
        <taxon>Sordariomycetes</taxon>
        <taxon>Hypocreomycetidae</taxon>
        <taxon>Glomerellales</taxon>
        <taxon>Glomerellaceae</taxon>
        <taxon>Colletotrichum</taxon>
        <taxon>Colletotrichum gloeosporioides species complex</taxon>
    </lineage>
</organism>
<comment type="caution">
    <text evidence="1">The sequence shown here is derived from an EMBL/GenBank/DDBJ whole genome shotgun (WGS) entry which is preliminary data.</text>
</comment>
<dbReference type="AlphaFoldDB" id="A0A8H4CNW3"/>
<name>A0A8H4CNW3_COLGL</name>
<dbReference type="EMBL" id="WVTB01000030">
    <property type="protein sequence ID" value="KAF3807370.1"/>
    <property type="molecule type" value="Genomic_DNA"/>
</dbReference>
<dbReference type="RefSeq" id="XP_045266529.1">
    <property type="nucleotide sequence ID" value="XM_045408786.1"/>
</dbReference>